<dbReference type="PROSITE" id="PS50164">
    <property type="entry name" value="GIY_YIG"/>
    <property type="match status" value="1"/>
</dbReference>
<keyword evidence="2" id="KW-0540">Nuclease</keyword>
<organism evidence="2">
    <name type="scientific">Sphaerobolus stellatus</name>
    <dbReference type="NCBI Taxonomy" id="68786"/>
    <lineage>
        <taxon>Eukaryota</taxon>
        <taxon>Fungi</taxon>
        <taxon>Dikarya</taxon>
        <taxon>Basidiomycota</taxon>
        <taxon>Agaricomycotina</taxon>
        <taxon>Agaricomycetes</taxon>
        <taxon>Phallomycetidae</taxon>
        <taxon>Geastrales</taxon>
        <taxon>Sphaerobolaceae</taxon>
        <taxon>Sphaerobolus</taxon>
    </lineage>
</organism>
<dbReference type="SMART" id="SM00465">
    <property type="entry name" value="GIYc"/>
    <property type="match status" value="1"/>
</dbReference>
<keyword evidence="2" id="KW-0496">Mitochondrion</keyword>
<geneLocation type="mitochondrion" evidence="2"/>
<sequence>MLNEMYNFLADESPVKFFIKNNCSHLLLPSKGHTGYPKEYFEAENFISHSNVNSLPISYSKSITEFLDNKAGVYTFFSFKTKKFYIGATTDFFVRFMNHYHGVDTNSNRLLYQEVKNLGGFHNFLWQPTSVSPNYYLKFIRENLELSKDYLTYRILTSFTQYETRLLEQAFKSFIKPELNGEGDVTFLVNWDPKDIRESLLGSRPFKAITKEGSIYEFSSLNHGQAVLGRSRKTIETLMNYPNNYTYCPGVNMECRFYEEGRPLKENSPYTNQYLRSDFEGIDYNSLPLNKIIAFDKNFNVIADFNSSKEAAAECGLGSYYRVSRHINKMFIKEKYVGKEVELLFAQNPLSKGSSKKVVLFNLNTKTSLLFSSFNDLVRYFDLNPKTQGGNSPLRKCLLKGEPYKECFKIFNLEGYEGPKPIPYDEDKS</sequence>
<dbReference type="SUPFAM" id="SSF82771">
    <property type="entry name" value="GIY-YIG endonuclease"/>
    <property type="match status" value="1"/>
</dbReference>
<feature type="domain" description="GIY-YIG" evidence="1">
    <location>
        <begin position="69"/>
        <end position="181"/>
    </location>
</feature>
<dbReference type="AlphaFoldDB" id="A0A7D4ZF17"/>
<dbReference type="GO" id="GO:0004519">
    <property type="term" value="F:endonuclease activity"/>
    <property type="evidence" value="ECO:0007669"/>
    <property type="project" value="UniProtKB-KW"/>
</dbReference>
<keyword evidence="2" id="KW-0378">Hydrolase</keyword>
<proteinExistence type="predicted"/>
<dbReference type="EMBL" id="MT176429">
    <property type="protein sequence ID" value="QKS32153.1"/>
    <property type="molecule type" value="Genomic_DNA"/>
</dbReference>
<accession>A0A7D4ZF17</accession>
<name>A0A7D4ZF17_9AGAM</name>
<evidence type="ECO:0000259" key="1">
    <source>
        <dbReference type="PROSITE" id="PS50164"/>
    </source>
</evidence>
<protein>
    <submittedName>
        <fullName evidence="2">GIY-YIG endonuclease</fullName>
    </submittedName>
</protein>
<reference evidence="2" key="1">
    <citation type="journal article" name="Front. Microbiol.">
        <title>The First Mitochondrial Genome for Geastrales (Sphaerobolus stellatus) Reveals Intron Dynamics and Large-Scale Gene Rearrangements of Basidiomycota.</title>
        <authorList>
            <person name="Ye J."/>
            <person name="Cheng J."/>
            <person name="Ren Y."/>
            <person name="Liao W."/>
            <person name="Li Q."/>
        </authorList>
    </citation>
    <scope>NUCLEOTIDE SEQUENCE</scope>
</reference>
<evidence type="ECO:0000313" key="2">
    <source>
        <dbReference type="EMBL" id="QKS32153.1"/>
    </source>
</evidence>
<gene>
    <name evidence="2" type="primary">orf429</name>
</gene>
<keyword evidence="2" id="KW-0255">Endonuclease</keyword>
<dbReference type="InterPro" id="IPR035901">
    <property type="entry name" value="GIY-YIG_endonuc_sf"/>
</dbReference>
<dbReference type="InterPro" id="IPR000305">
    <property type="entry name" value="GIY-YIG_endonuc"/>
</dbReference>